<reference evidence="1" key="2">
    <citation type="journal article" date="2015" name="Data Brief">
        <title>Shoot transcriptome of the giant reed, Arundo donax.</title>
        <authorList>
            <person name="Barrero R.A."/>
            <person name="Guerrero F.D."/>
            <person name="Moolhuijzen P."/>
            <person name="Goolsby J.A."/>
            <person name="Tidwell J."/>
            <person name="Bellgard S.E."/>
            <person name="Bellgard M.I."/>
        </authorList>
    </citation>
    <scope>NUCLEOTIDE SEQUENCE</scope>
    <source>
        <tissue evidence="1">Shoot tissue taken approximately 20 cm above the soil surface</tissue>
    </source>
</reference>
<dbReference type="AlphaFoldDB" id="A0A0A9BZI6"/>
<name>A0A0A9BZI6_ARUDO</name>
<protein>
    <submittedName>
        <fullName evidence="1">ACO31</fullName>
    </submittedName>
</protein>
<reference evidence="1" key="1">
    <citation type="submission" date="2014-09" db="EMBL/GenBank/DDBJ databases">
        <authorList>
            <person name="Magalhaes I.L.F."/>
            <person name="Oliveira U."/>
            <person name="Santos F.R."/>
            <person name="Vidigal T.H.D.A."/>
            <person name="Brescovit A.D."/>
            <person name="Santos A.J."/>
        </authorList>
    </citation>
    <scope>NUCLEOTIDE SEQUENCE</scope>
    <source>
        <tissue evidence="1">Shoot tissue taken approximately 20 cm above the soil surface</tissue>
    </source>
</reference>
<accession>A0A0A9BZI6</accession>
<dbReference type="SUPFAM" id="SSF51197">
    <property type="entry name" value="Clavaminate synthase-like"/>
    <property type="match status" value="1"/>
</dbReference>
<sequence>MRDGNRRSIASFYNPSDEATISPAVAGGEAAYPKYVFGDYMDVYAKQKFQAKEPRFQAVKAPKSSQAA</sequence>
<evidence type="ECO:0000313" key="1">
    <source>
        <dbReference type="EMBL" id="JAD66565.1"/>
    </source>
</evidence>
<dbReference type="EMBL" id="GBRH01231330">
    <property type="protein sequence ID" value="JAD66565.1"/>
    <property type="molecule type" value="Transcribed_RNA"/>
</dbReference>
<organism evidence="1">
    <name type="scientific">Arundo donax</name>
    <name type="common">Giant reed</name>
    <name type="synonym">Donax arundinaceus</name>
    <dbReference type="NCBI Taxonomy" id="35708"/>
    <lineage>
        <taxon>Eukaryota</taxon>
        <taxon>Viridiplantae</taxon>
        <taxon>Streptophyta</taxon>
        <taxon>Embryophyta</taxon>
        <taxon>Tracheophyta</taxon>
        <taxon>Spermatophyta</taxon>
        <taxon>Magnoliopsida</taxon>
        <taxon>Liliopsida</taxon>
        <taxon>Poales</taxon>
        <taxon>Poaceae</taxon>
        <taxon>PACMAD clade</taxon>
        <taxon>Arundinoideae</taxon>
        <taxon>Arundineae</taxon>
        <taxon>Arundo</taxon>
    </lineage>
</organism>
<dbReference type="Gene3D" id="2.60.120.330">
    <property type="entry name" value="B-lactam Antibiotic, Isopenicillin N Synthase, Chain"/>
    <property type="match status" value="1"/>
</dbReference>
<dbReference type="InterPro" id="IPR027443">
    <property type="entry name" value="IPNS-like_sf"/>
</dbReference>
<proteinExistence type="predicted"/>